<dbReference type="PANTHER" id="PTHR18945">
    <property type="entry name" value="NEUROTRANSMITTER GATED ION CHANNEL"/>
    <property type="match status" value="1"/>
</dbReference>
<feature type="compositionally biased region" description="Low complexity" evidence="4">
    <location>
        <begin position="37"/>
        <end position="50"/>
    </location>
</feature>
<comment type="similarity">
    <text evidence="3">Belongs to the ligand-gated ion channel (TC 1.A.9) family.</text>
</comment>
<dbReference type="InterPro" id="IPR006202">
    <property type="entry name" value="Neur_chan_lig-bd"/>
</dbReference>
<feature type="compositionally biased region" description="Low complexity" evidence="4">
    <location>
        <begin position="68"/>
        <end position="77"/>
    </location>
</feature>
<dbReference type="OrthoDB" id="8890589at2759"/>
<accession>A0A1D2NHK8</accession>
<evidence type="ECO:0000256" key="2">
    <source>
        <dbReference type="ARBA" id="ARBA00023136"/>
    </source>
</evidence>
<dbReference type="GO" id="GO:0005230">
    <property type="term" value="F:extracellular ligand-gated monoatomic ion channel activity"/>
    <property type="evidence" value="ECO:0007669"/>
    <property type="project" value="InterPro"/>
</dbReference>
<dbReference type="GO" id="GO:0016020">
    <property type="term" value="C:membrane"/>
    <property type="evidence" value="ECO:0007669"/>
    <property type="project" value="UniProtKB-SubCell"/>
</dbReference>
<evidence type="ECO:0000256" key="3">
    <source>
        <dbReference type="RuleBase" id="RU000687"/>
    </source>
</evidence>
<dbReference type="Gene3D" id="2.70.170.10">
    <property type="entry name" value="Neurotransmitter-gated ion-channel ligand-binding domain"/>
    <property type="match status" value="1"/>
</dbReference>
<evidence type="ECO:0000313" key="7">
    <source>
        <dbReference type="Proteomes" id="UP000094527"/>
    </source>
</evidence>
<evidence type="ECO:0000256" key="1">
    <source>
        <dbReference type="ARBA" id="ARBA00004141"/>
    </source>
</evidence>
<evidence type="ECO:0000259" key="5">
    <source>
        <dbReference type="Pfam" id="PF02931"/>
    </source>
</evidence>
<evidence type="ECO:0000256" key="4">
    <source>
        <dbReference type="SAM" id="MobiDB-lite"/>
    </source>
</evidence>
<dbReference type="Pfam" id="PF02931">
    <property type="entry name" value="Neur_chan_LBD"/>
    <property type="match status" value="1"/>
</dbReference>
<reference evidence="6 7" key="1">
    <citation type="journal article" date="2016" name="Genome Biol. Evol.">
        <title>Gene Family Evolution Reflects Adaptation to Soil Environmental Stressors in the Genome of the Collembolan Orchesella cincta.</title>
        <authorList>
            <person name="Faddeeva-Vakhrusheva A."/>
            <person name="Derks M.F."/>
            <person name="Anvar S.Y."/>
            <person name="Agamennone V."/>
            <person name="Suring W."/>
            <person name="Smit S."/>
            <person name="van Straalen N.M."/>
            <person name="Roelofs D."/>
        </authorList>
    </citation>
    <scope>NUCLEOTIDE SEQUENCE [LARGE SCALE GENOMIC DNA]</scope>
    <source>
        <tissue evidence="6">Mixed pool</tissue>
    </source>
</reference>
<comment type="caution">
    <text evidence="6">The sequence shown here is derived from an EMBL/GenBank/DDBJ whole genome shotgun (WGS) entry which is preliminary data.</text>
</comment>
<keyword evidence="3" id="KW-0406">Ion transport</keyword>
<protein>
    <submittedName>
        <fullName evidence="6">Gamma-aminobutyric acid receptor subunit beta</fullName>
    </submittedName>
</protein>
<dbReference type="STRING" id="48709.A0A1D2NHK8"/>
<organism evidence="6 7">
    <name type="scientific">Orchesella cincta</name>
    <name type="common">Springtail</name>
    <name type="synonym">Podura cincta</name>
    <dbReference type="NCBI Taxonomy" id="48709"/>
    <lineage>
        <taxon>Eukaryota</taxon>
        <taxon>Metazoa</taxon>
        <taxon>Ecdysozoa</taxon>
        <taxon>Arthropoda</taxon>
        <taxon>Hexapoda</taxon>
        <taxon>Collembola</taxon>
        <taxon>Entomobryomorpha</taxon>
        <taxon>Entomobryoidea</taxon>
        <taxon>Orchesellidae</taxon>
        <taxon>Orchesellinae</taxon>
        <taxon>Orchesella</taxon>
    </lineage>
</organism>
<dbReference type="InterPro" id="IPR036734">
    <property type="entry name" value="Neur_chan_lig-bd_sf"/>
</dbReference>
<keyword evidence="3" id="KW-0407">Ion channel</keyword>
<proteinExistence type="inferred from homology"/>
<comment type="subcellular location">
    <subcellularLocation>
        <location evidence="1">Membrane</location>
        <topology evidence="1">Multi-pass membrane protein</topology>
    </subcellularLocation>
</comment>
<feature type="compositionally biased region" description="Low complexity" evidence="4">
    <location>
        <begin position="84"/>
        <end position="99"/>
    </location>
</feature>
<dbReference type="SUPFAM" id="SSF63712">
    <property type="entry name" value="Nicotinic receptor ligand binding domain-like"/>
    <property type="match status" value="1"/>
</dbReference>
<dbReference type="EMBL" id="LJIJ01000036">
    <property type="protein sequence ID" value="ODN04741.1"/>
    <property type="molecule type" value="Genomic_DNA"/>
</dbReference>
<dbReference type="InterPro" id="IPR018000">
    <property type="entry name" value="Neurotransmitter_ion_chnl_CS"/>
</dbReference>
<evidence type="ECO:0000313" key="6">
    <source>
        <dbReference type="EMBL" id="ODN04741.1"/>
    </source>
</evidence>
<gene>
    <name evidence="6" type="ORF">Ocin01_01895</name>
</gene>
<feature type="compositionally biased region" description="Basic and acidic residues" evidence="4">
    <location>
        <begin position="1"/>
        <end position="14"/>
    </location>
</feature>
<feature type="domain" description="Neurotransmitter-gated ion-channel ligand-binding" evidence="5">
    <location>
        <begin position="106"/>
        <end position="235"/>
    </location>
</feature>
<keyword evidence="7" id="KW-1185">Reference proteome</keyword>
<name>A0A1D2NHK8_ORCCI</name>
<keyword evidence="6" id="KW-0675">Receptor</keyword>
<dbReference type="Proteomes" id="UP000094527">
    <property type="component" value="Unassembled WGS sequence"/>
</dbReference>
<dbReference type="PRINTS" id="PR00252">
    <property type="entry name" value="NRIONCHANNEL"/>
</dbReference>
<dbReference type="AlphaFoldDB" id="A0A1D2NHK8"/>
<keyword evidence="2" id="KW-0472">Membrane</keyword>
<dbReference type="InterPro" id="IPR006201">
    <property type="entry name" value="Neur_channel"/>
</dbReference>
<dbReference type="GO" id="GO:0004888">
    <property type="term" value="F:transmembrane signaling receptor activity"/>
    <property type="evidence" value="ECO:0007669"/>
    <property type="project" value="InterPro"/>
</dbReference>
<dbReference type="PROSITE" id="PS00236">
    <property type="entry name" value="NEUROTR_ION_CHANNEL"/>
    <property type="match status" value="1"/>
</dbReference>
<keyword evidence="3" id="KW-0813">Transport</keyword>
<feature type="region of interest" description="Disordered" evidence="4">
    <location>
        <begin position="1"/>
        <end position="103"/>
    </location>
</feature>
<sequence length="248" mass="28019">MRVDLTEELGERFNYDYLPPQSPLSGGVSKKSYAKQSPRTTTTRPTTAHRATSHRRMAGEPPPPTTPRSPTSRTSTRTSRHSARTSPTYSTPSTSATTSELDPTMEVTGEAVEVGITMFVLSISALSEVEMDFTVDFYFRQMWKDNRLTFNGPKGVNTLSVSSEFLKSMWVPDTFFVNEKTSYFHTATTNNEFLRISQTGDILRSMRLTVCASCPMDLRHFPMDSQLCTIEIESCEIICIRLFCFQRN</sequence>